<comment type="caution">
    <text evidence="2">The sequence shown here is derived from an EMBL/GenBank/DDBJ whole genome shotgun (WGS) entry which is preliminary data.</text>
</comment>
<feature type="chain" id="PRO_5034585814" evidence="1">
    <location>
        <begin position="23"/>
        <end position="92"/>
    </location>
</feature>
<dbReference type="EMBL" id="JACGCI010000016">
    <property type="protein sequence ID" value="KAF6759115.1"/>
    <property type="molecule type" value="Genomic_DNA"/>
</dbReference>
<sequence length="92" mass="10147">MRVSSIFALVPLALSLASLTVAKDVASSVDAREYIDELATRELLSELSTRDLIEELSSRWKYAGQEITKCAYCYKKGVVKGDPCEKNSGGHY</sequence>
<dbReference type="AlphaFoldDB" id="A0A8H6I572"/>
<proteinExistence type="predicted"/>
<keyword evidence="1" id="KW-0732">Signal</keyword>
<dbReference type="Proteomes" id="UP000521943">
    <property type="component" value="Unassembled WGS sequence"/>
</dbReference>
<feature type="signal peptide" evidence="1">
    <location>
        <begin position="1"/>
        <end position="22"/>
    </location>
</feature>
<gene>
    <name evidence="2" type="ORF">DFP72DRAFT_885729</name>
</gene>
<evidence type="ECO:0000313" key="2">
    <source>
        <dbReference type="EMBL" id="KAF6759115.1"/>
    </source>
</evidence>
<protein>
    <submittedName>
        <fullName evidence="2">Uncharacterized protein</fullName>
    </submittedName>
</protein>
<organism evidence="2 3">
    <name type="scientific">Ephemerocybe angulata</name>
    <dbReference type="NCBI Taxonomy" id="980116"/>
    <lineage>
        <taxon>Eukaryota</taxon>
        <taxon>Fungi</taxon>
        <taxon>Dikarya</taxon>
        <taxon>Basidiomycota</taxon>
        <taxon>Agaricomycotina</taxon>
        <taxon>Agaricomycetes</taxon>
        <taxon>Agaricomycetidae</taxon>
        <taxon>Agaricales</taxon>
        <taxon>Agaricineae</taxon>
        <taxon>Psathyrellaceae</taxon>
        <taxon>Ephemerocybe</taxon>
    </lineage>
</organism>
<keyword evidence="3" id="KW-1185">Reference proteome</keyword>
<accession>A0A8H6I572</accession>
<evidence type="ECO:0000256" key="1">
    <source>
        <dbReference type="SAM" id="SignalP"/>
    </source>
</evidence>
<name>A0A8H6I572_9AGAR</name>
<reference evidence="2 3" key="1">
    <citation type="submission" date="2020-07" db="EMBL/GenBank/DDBJ databases">
        <title>Comparative genomics of pyrophilous fungi reveals a link between fire events and developmental genes.</title>
        <authorList>
            <consortium name="DOE Joint Genome Institute"/>
            <person name="Steindorff A.S."/>
            <person name="Carver A."/>
            <person name="Calhoun S."/>
            <person name="Stillman K."/>
            <person name="Liu H."/>
            <person name="Lipzen A."/>
            <person name="Pangilinan J."/>
            <person name="Labutti K."/>
            <person name="Bruns T.D."/>
            <person name="Grigoriev I.V."/>
        </authorList>
    </citation>
    <scope>NUCLEOTIDE SEQUENCE [LARGE SCALE GENOMIC DNA]</scope>
    <source>
        <strain evidence="2 3">CBS 144469</strain>
    </source>
</reference>
<evidence type="ECO:0000313" key="3">
    <source>
        <dbReference type="Proteomes" id="UP000521943"/>
    </source>
</evidence>